<dbReference type="EMBL" id="JAUEPH010000003">
    <property type="protein sequence ID" value="MDN3203973.1"/>
    <property type="molecule type" value="Genomic_DNA"/>
</dbReference>
<gene>
    <name evidence="1" type="ORF">QVH07_07425</name>
</gene>
<organism evidence="1 2">
    <name type="scientific">Algoriphagus sediminis</name>
    <dbReference type="NCBI Taxonomy" id="3057113"/>
    <lineage>
        <taxon>Bacteria</taxon>
        <taxon>Pseudomonadati</taxon>
        <taxon>Bacteroidota</taxon>
        <taxon>Cytophagia</taxon>
        <taxon>Cytophagales</taxon>
        <taxon>Cyclobacteriaceae</taxon>
        <taxon>Algoriphagus</taxon>
    </lineage>
</organism>
<reference evidence="1" key="1">
    <citation type="submission" date="2023-06" db="EMBL/GenBank/DDBJ databases">
        <title>Robiginitalea aurantiacus sp. nov. and Algoriphagus sediminis sp. nov., isolated from coastal sediment.</title>
        <authorList>
            <person name="Zhou Z.Y."/>
            <person name="An J."/>
            <person name="Jia Y.W."/>
            <person name="Du Z.J."/>
        </authorList>
    </citation>
    <scope>NUCLEOTIDE SEQUENCE</scope>
    <source>
        <strain evidence="1">C2-7</strain>
    </source>
</reference>
<sequence length="105" mass="12139">MDYNELKKFNAVETQINIVLMNWDPIGIQKSGEFAHNIYLEYARYVSQILEVIHDKEKLEELIWTIATDITGLDEKNFRLAAEVSGLLDSFCKIREENDTINNGS</sequence>
<name>A0ABT7YBS6_9BACT</name>
<dbReference type="Proteomes" id="UP001171916">
    <property type="component" value="Unassembled WGS sequence"/>
</dbReference>
<evidence type="ECO:0008006" key="3">
    <source>
        <dbReference type="Google" id="ProtNLM"/>
    </source>
</evidence>
<comment type="caution">
    <text evidence="1">The sequence shown here is derived from an EMBL/GenBank/DDBJ whole genome shotgun (WGS) entry which is preliminary data.</text>
</comment>
<accession>A0ABT7YBS6</accession>
<evidence type="ECO:0000313" key="1">
    <source>
        <dbReference type="EMBL" id="MDN3203973.1"/>
    </source>
</evidence>
<protein>
    <recommendedName>
        <fullName evidence="3">DUF1871 family protein</fullName>
    </recommendedName>
</protein>
<proteinExistence type="predicted"/>
<evidence type="ECO:0000313" key="2">
    <source>
        <dbReference type="Proteomes" id="UP001171916"/>
    </source>
</evidence>
<keyword evidence="2" id="KW-1185">Reference proteome</keyword>
<dbReference type="RefSeq" id="WP_289999529.1">
    <property type="nucleotide sequence ID" value="NZ_JAUEPH010000003.1"/>
</dbReference>